<organism evidence="1 2">
    <name type="scientific">Winogradskya consettensis</name>
    <dbReference type="NCBI Taxonomy" id="113560"/>
    <lineage>
        <taxon>Bacteria</taxon>
        <taxon>Bacillati</taxon>
        <taxon>Actinomycetota</taxon>
        <taxon>Actinomycetes</taxon>
        <taxon>Micromonosporales</taxon>
        <taxon>Micromonosporaceae</taxon>
        <taxon>Winogradskya</taxon>
    </lineage>
</organism>
<gene>
    <name evidence="1" type="ORF">Aco04nite_76290</name>
</gene>
<evidence type="ECO:0000313" key="1">
    <source>
        <dbReference type="EMBL" id="GIM81381.1"/>
    </source>
</evidence>
<comment type="caution">
    <text evidence="1">The sequence shown here is derived from an EMBL/GenBank/DDBJ whole genome shotgun (WGS) entry which is preliminary data.</text>
</comment>
<proteinExistence type="predicted"/>
<accession>A0A919W5W5</accession>
<dbReference type="EMBL" id="BOQP01000046">
    <property type="protein sequence ID" value="GIM81381.1"/>
    <property type="molecule type" value="Genomic_DNA"/>
</dbReference>
<dbReference type="RefSeq" id="WP_213002033.1">
    <property type="nucleotide sequence ID" value="NZ_BAAATW010000024.1"/>
</dbReference>
<reference evidence="1" key="1">
    <citation type="submission" date="2021-03" db="EMBL/GenBank/DDBJ databases">
        <title>Whole genome shotgun sequence of Actinoplanes consettensis NBRC 14913.</title>
        <authorList>
            <person name="Komaki H."/>
            <person name="Tamura T."/>
        </authorList>
    </citation>
    <scope>NUCLEOTIDE SEQUENCE</scope>
    <source>
        <strain evidence="1">NBRC 14913</strain>
    </source>
</reference>
<dbReference type="Proteomes" id="UP000680865">
    <property type="component" value="Unassembled WGS sequence"/>
</dbReference>
<protein>
    <submittedName>
        <fullName evidence="1">Uncharacterized protein</fullName>
    </submittedName>
</protein>
<sequence>MAKDVREGGFLWNWLYKYWAGPASVQGAIEGVTQEARDGWKADLEERKRYSREQRARKQAAKRG</sequence>
<dbReference type="AlphaFoldDB" id="A0A919W5W5"/>
<name>A0A919W5W5_9ACTN</name>
<evidence type="ECO:0000313" key="2">
    <source>
        <dbReference type="Proteomes" id="UP000680865"/>
    </source>
</evidence>
<keyword evidence="2" id="KW-1185">Reference proteome</keyword>